<evidence type="ECO:0000256" key="1">
    <source>
        <dbReference type="SAM" id="Coils"/>
    </source>
</evidence>
<keyword evidence="1" id="KW-0175">Coiled coil</keyword>
<dbReference type="SUPFAM" id="SSF55781">
    <property type="entry name" value="GAF domain-like"/>
    <property type="match status" value="1"/>
</dbReference>
<dbReference type="Gene3D" id="3.30.450.20">
    <property type="entry name" value="PAS domain"/>
    <property type="match status" value="1"/>
</dbReference>
<protein>
    <recommendedName>
        <fullName evidence="3">PAS domain-containing protein</fullName>
    </recommendedName>
</protein>
<keyword evidence="2" id="KW-0472">Membrane</keyword>
<feature type="transmembrane region" description="Helical" evidence="2">
    <location>
        <begin position="21"/>
        <end position="40"/>
    </location>
</feature>
<dbReference type="InterPro" id="IPR029016">
    <property type="entry name" value="GAF-like_dom_sf"/>
</dbReference>
<dbReference type="Pfam" id="PF13185">
    <property type="entry name" value="GAF_2"/>
    <property type="match status" value="1"/>
</dbReference>
<sequence length="529" mass="60692">METIMEKGPLESKGGKSLQSFLVMALGVAILLLVSLVVNLIFGKGILLSVILGVVLVVGLSVILWKVKEGFVRLHADLRDFTRKAEDWKNSEYATWEFSYVHRQLFKVSNYLDEQVAHAEALGRLDFQTREVEQEDKLGLALQKMGRQLQEASQEERKKQWVSKGLADFSALFRRTDSKNIHAFCEQLVSELSKYVNANQVAMYVVEENEEAQVRLTMKGCYAFNRKKFIDHQVSPGEGLVGQAYLEKMPIYLKEVPQDYYRITSGLGQALPKNVYILPLMYNEQVRGVLEIAAFDIFEAHELEFINKLGEDVAAMIDSQQVGERTQQLLSESLKQKQELEASEEELRQNMEEMQATQEEMERLKREEAATQKAMMKRLSKQNDMMEKILDEVEGKVYLKDHEGKFHLYNQAVVNDYGVKRDELKGKDDYHFFDYEVAKGYWDAELEIIKNKLPVRTIERVEVNGNVKYWLIAKRPMSIPSIGTTGLLGIQREITDIVKTSPGYIALLQEQYPDLKVLVDVEKEFAATS</sequence>
<dbReference type="SUPFAM" id="SSF55785">
    <property type="entry name" value="PYP-like sensor domain (PAS domain)"/>
    <property type="match status" value="1"/>
</dbReference>
<accession>A0AAN4VX95</accession>
<dbReference type="RefSeq" id="WP_338237238.1">
    <property type="nucleotide sequence ID" value="NZ_BQKE01000001.1"/>
</dbReference>
<keyword evidence="2" id="KW-0812">Transmembrane</keyword>
<dbReference type="PROSITE" id="PS50112">
    <property type="entry name" value="PAS"/>
    <property type="match status" value="1"/>
</dbReference>
<dbReference type="InterPro" id="IPR000014">
    <property type="entry name" value="PAS"/>
</dbReference>
<dbReference type="CDD" id="cd00130">
    <property type="entry name" value="PAS"/>
    <property type="match status" value="1"/>
</dbReference>
<name>A0AAN4VX95_9BACT</name>
<feature type="transmembrane region" description="Helical" evidence="2">
    <location>
        <begin position="46"/>
        <end position="65"/>
    </location>
</feature>
<dbReference type="Proteomes" id="UP001310022">
    <property type="component" value="Unassembled WGS sequence"/>
</dbReference>
<evidence type="ECO:0000256" key="2">
    <source>
        <dbReference type="SAM" id="Phobius"/>
    </source>
</evidence>
<dbReference type="AlphaFoldDB" id="A0AAN4VX95"/>
<reference evidence="4 5" key="1">
    <citation type="submission" date="2021-12" db="EMBL/GenBank/DDBJ databases">
        <title>Genome sequencing of bacteria with rrn-lacking chromosome and rrn-plasmid.</title>
        <authorList>
            <person name="Anda M."/>
            <person name="Iwasaki W."/>
        </authorList>
    </citation>
    <scope>NUCLEOTIDE SEQUENCE [LARGE SCALE GENOMIC DNA]</scope>
    <source>
        <strain evidence="4 5">NBRC 15940</strain>
    </source>
</reference>
<evidence type="ECO:0000313" key="4">
    <source>
        <dbReference type="EMBL" id="GJM61784.1"/>
    </source>
</evidence>
<keyword evidence="5" id="KW-1185">Reference proteome</keyword>
<feature type="coiled-coil region" evidence="1">
    <location>
        <begin position="326"/>
        <end position="396"/>
    </location>
</feature>
<gene>
    <name evidence="4" type="ORF">PEDI_23360</name>
</gene>
<dbReference type="InterPro" id="IPR035965">
    <property type="entry name" value="PAS-like_dom_sf"/>
</dbReference>
<dbReference type="Gene3D" id="3.30.450.40">
    <property type="match status" value="1"/>
</dbReference>
<feature type="domain" description="PAS" evidence="3">
    <location>
        <begin position="382"/>
        <end position="435"/>
    </location>
</feature>
<dbReference type="SMART" id="SM00065">
    <property type="entry name" value="GAF"/>
    <property type="match status" value="1"/>
</dbReference>
<evidence type="ECO:0000259" key="3">
    <source>
        <dbReference type="PROSITE" id="PS50112"/>
    </source>
</evidence>
<dbReference type="InterPro" id="IPR003018">
    <property type="entry name" value="GAF"/>
</dbReference>
<evidence type="ECO:0000313" key="5">
    <source>
        <dbReference type="Proteomes" id="UP001310022"/>
    </source>
</evidence>
<proteinExistence type="predicted"/>
<organism evidence="4 5">
    <name type="scientific">Persicobacter diffluens</name>
    <dbReference type="NCBI Taxonomy" id="981"/>
    <lineage>
        <taxon>Bacteria</taxon>
        <taxon>Pseudomonadati</taxon>
        <taxon>Bacteroidota</taxon>
        <taxon>Cytophagia</taxon>
        <taxon>Cytophagales</taxon>
        <taxon>Persicobacteraceae</taxon>
        <taxon>Persicobacter</taxon>
    </lineage>
</organism>
<comment type="caution">
    <text evidence="4">The sequence shown here is derived from an EMBL/GenBank/DDBJ whole genome shotgun (WGS) entry which is preliminary data.</text>
</comment>
<dbReference type="EMBL" id="BQKE01000001">
    <property type="protein sequence ID" value="GJM61784.1"/>
    <property type="molecule type" value="Genomic_DNA"/>
</dbReference>
<keyword evidence="2" id="KW-1133">Transmembrane helix</keyword>
<dbReference type="NCBIfam" id="TIGR00229">
    <property type="entry name" value="sensory_box"/>
    <property type="match status" value="1"/>
</dbReference>